<proteinExistence type="predicted"/>
<feature type="transmembrane region" description="Helical" evidence="1">
    <location>
        <begin position="99"/>
        <end position="119"/>
    </location>
</feature>
<keyword evidence="1" id="KW-0472">Membrane</keyword>
<keyword evidence="1" id="KW-0812">Transmembrane</keyword>
<dbReference type="Proteomes" id="UP000824220">
    <property type="component" value="Unassembled WGS sequence"/>
</dbReference>
<evidence type="ECO:0000313" key="2">
    <source>
        <dbReference type="EMBL" id="HJA03485.1"/>
    </source>
</evidence>
<feature type="transmembrane region" description="Helical" evidence="1">
    <location>
        <begin position="33"/>
        <end position="53"/>
    </location>
</feature>
<reference evidence="2" key="1">
    <citation type="journal article" date="2021" name="PeerJ">
        <title>Extensive microbial diversity within the chicken gut microbiome revealed by metagenomics and culture.</title>
        <authorList>
            <person name="Gilroy R."/>
            <person name="Ravi A."/>
            <person name="Getino M."/>
            <person name="Pursley I."/>
            <person name="Horton D.L."/>
            <person name="Alikhan N.F."/>
            <person name="Baker D."/>
            <person name="Gharbi K."/>
            <person name="Hall N."/>
            <person name="Watson M."/>
            <person name="Adriaenssens E.M."/>
            <person name="Foster-Nyarko E."/>
            <person name="Jarju S."/>
            <person name="Secka A."/>
            <person name="Antonio M."/>
            <person name="Oren A."/>
            <person name="Chaudhuri R.R."/>
            <person name="La Ragione R."/>
            <person name="Hildebrand F."/>
            <person name="Pallen M.J."/>
        </authorList>
    </citation>
    <scope>NUCLEOTIDE SEQUENCE</scope>
    <source>
        <strain evidence="2">ChiHjej8B7-3636</strain>
    </source>
</reference>
<keyword evidence="1" id="KW-1133">Transmembrane helix</keyword>
<organism evidence="2 3">
    <name type="scientific">Candidatus Microbacterium stercoravium</name>
    <dbReference type="NCBI Taxonomy" id="2838697"/>
    <lineage>
        <taxon>Bacteria</taxon>
        <taxon>Bacillati</taxon>
        <taxon>Actinomycetota</taxon>
        <taxon>Actinomycetes</taxon>
        <taxon>Micrococcales</taxon>
        <taxon>Microbacteriaceae</taxon>
        <taxon>Microbacterium</taxon>
    </lineage>
</organism>
<evidence type="ECO:0000256" key="1">
    <source>
        <dbReference type="SAM" id="Phobius"/>
    </source>
</evidence>
<evidence type="ECO:0000313" key="3">
    <source>
        <dbReference type="Proteomes" id="UP000824220"/>
    </source>
</evidence>
<sequence>MSWPARVVSWLLALAAGAVFGVAGTITHPFTVGWAPVGLIVSGLGCLGLMLAVRLLIEDRAAVLACGVGMIAALLVFSGRGPGGSVVVPQAAEGEFPFGVAWTLLLTVIVLIVVAWPRLRRAEQAPR</sequence>
<gene>
    <name evidence="2" type="ORF">H9800_01310</name>
</gene>
<dbReference type="EMBL" id="DXAM01000021">
    <property type="protein sequence ID" value="HJA03485.1"/>
    <property type="molecule type" value="Genomic_DNA"/>
</dbReference>
<comment type="caution">
    <text evidence="2">The sequence shown here is derived from an EMBL/GenBank/DDBJ whole genome shotgun (WGS) entry which is preliminary data.</text>
</comment>
<protein>
    <submittedName>
        <fullName evidence="2">Histidinol dehydrogenase</fullName>
    </submittedName>
</protein>
<dbReference type="AlphaFoldDB" id="A0A9D2H511"/>
<accession>A0A9D2H511</accession>
<name>A0A9D2H511_9MICO</name>
<reference evidence="2" key="2">
    <citation type="submission" date="2021-04" db="EMBL/GenBank/DDBJ databases">
        <authorList>
            <person name="Gilroy R."/>
        </authorList>
    </citation>
    <scope>NUCLEOTIDE SEQUENCE</scope>
    <source>
        <strain evidence="2">ChiHjej8B7-3636</strain>
    </source>
</reference>
<feature type="transmembrane region" description="Helical" evidence="1">
    <location>
        <begin position="60"/>
        <end position="79"/>
    </location>
</feature>